<sequence length="57" mass="6586">MEVFSVEHNEDELWEWARQTAASAPLWSDERWERINATLGIKLAEPDQQAVSWSEAA</sequence>
<dbReference type="Proteomes" id="UP000295444">
    <property type="component" value="Unassembled WGS sequence"/>
</dbReference>
<dbReference type="AlphaFoldDB" id="A0A4R6SRI1"/>
<evidence type="ECO:0000313" key="2">
    <source>
        <dbReference type="Proteomes" id="UP000295444"/>
    </source>
</evidence>
<dbReference type="EMBL" id="SNXZ01000001">
    <property type="protein sequence ID" value="TDQ05903.1"/>
    <property type="molecule type" value="Genomic_DNA"/>
</dbReference>
<name>A0A4R6SRI1_LABRH</name>
<evidence type="ECO:0000313" key="1">
    <source>
        <dbReference type="EMBL" id="TDQ05903.1"/>
    </source>
</evidence>
<keyword evidence="2" id="KW-1185">Reference proteome</keyword>
<gene>
    <name evidence="1" type="ORF">EV186_1011881</name>
</gene>
<proteinExistence type="predicted"/>
<comment type="caution">
    <text evidence="1">The sequence shown here is derived from an EMBL/GenBank/DDBJ whole genome shotgun (WGS) entry which is preliminary data.</text>
</comment>
<organism evidence="1 2">
    <name type="scientific">Labedaea rhizosphaerae</name>
    <dbReference type="NCBI Taxonomy" id="598644"/>
    <lineage>
        <taxon>Bacteria</taxon>
        <taxon>Bacillati</taxon>
        <taxon>Actinomycetota</taxon>
        <taxon>Actinomycetes</taxon>
        <taxon>Pseudonocardiales</taxon>
        <taxon>Pseudonocardiaceae</taxon>
        <taxon>Labedaea</taxon>
    </lineage>
</organism>
<accession>A0A4R6SRI1</accession>
<protein>
    <submittedName>
        <fullName evidence="1">Uncharacterized protein</fullName>
    </submittedName>
</protein>
<reference evidence="1 2" key="1">
    <citation type="submission" date="2019-03" db="EMBL/GenBank/DDBJ databases">
        <title>Genomic Encyclopedia of Type Strains, Phase IV (KMG-IV): sequencing the most valuable type-strain genomes for metagenomic binning, comparative biology and taxonomic classification.</title>
        <authorList>
            <person name="Goeker M."/>
        </authorList>
    </citation>
    <scope>NUCLEOTIDE SEQUENCE [LARGE SCALE GENOMIC DNA]</scope>
    <source>
        <strain evidence="1 2">DSM 45361</strain>
    </source>
</reference>